<comment type="caution">
    <text evidence="2">The sequence shown here is derived from an EMBL/GenBank/DDBJ whole genome shotgun (WGS) entry which is preliminary data.</text>
</comment>
<proteinExistence type="predicted"/>
<feature type="compositionally biased region" description="Low complexity" evidence="1">
    <location>
        <begin position="77"/>
        <end position="86"/>
    </location>
</feature>
<gene>
    <name evidence="2" type="ORF">TNIN_125531</name>
</gene>
<sequence length="100" mass="10413">MPGQDGGDPQVLPVCLGNLQLSSGADPLGTPPPGHQLWNPFPTPSWRGALGQPKIPRIKISYATSTGENLTPPVPFSPGSSISASSCLTSQSHGRRLKQS</sequence>
<name>A0A8X6XSZ4_9ARAC</name>
<feature type="region of interest" description="Disordered" evidence="1">
    <location>
        <begin position="66"/>
        <end position="100"/>
    </location>
</feature>
<organism evidence="2 3">
    <name type="scientific">Trichonephila inaurata madagascariensis</name>
    <dbReference type="NCBI Taxonomy" id="2747483"/>
    <lineage>
        <taxon>Eukaryota</taxon>
        <taxon>Metazoa</taxon>
        <taxon>Ecdysozoa</taxon>
        <taxon>Arthropoda</taxon>
        <taxon>Chelicerata</taxon>
        <taxon>Arachnida</taxon>
        <taxon>Araneae</taxon>
        <taxon>Araneomorphae</taxon>
        <taxon>Entelegynae</taxon>
        <taxon>Araneoidea</taxon>
        <taxon>Nephilidae</taxon>
        <taxon>Trichonephila</taxon>
        <taxon>Trichonephila inaurata</taxon>
    </lineage>
</organism>
<dbReference type="Proteomes" id="UP000886998">
    <property type="component" value="Unassembled WGS sequence"/>
</dbReference>
<feature type="region of interest" description="Disordered" evidence="1">
    <location>
        <begin position="23"/>
        <end position="42"/>
    </location>
</feature>
<dbReference type="AlphaFoldDB" id="A0A8X6XSZ4"/>
<evidence type="ECO:0000313" key="2">
    <source>
        <dbReference type="EMBL" id="GFY58959.1"/>
    </source>
</evidence>
<evidence type="ECO:0000256" key="1">
    <source>
        <dbReference type="SAM" id="MobiDB-lite"/>
    </source>
</evidence>
<accession>A0A8X6XSZ4</accession>
<protein>
    <submittedName>
        <fullName evidence="2">Uncharacterized protein</fullName>
    </submittedName>
</protein>
<reference evidence="2" key="1">
    <citation type="submission" date="2020-08" db="EMBL/GenBank/DDBJ databases">
        <title>Multicomponent nature underlies the extraordinary mechanical properties of spider dragline silk.</title>
        <authorList>
            <person name="Kono N."/>
            <person name="Nakamura H."/>
            <person name="Mori M."/>
            <person name="Yoshida Y."/>
            <person name="Ohtoshi R."/>
            <person name="Malay A.D."/>
            <person name="Moran D.A.P."/>
            <person name="Tomita M."/>
            <person name="Numata K."/>
            <person name="Arakawa K."/>
        </authorList>
    </citation>
    <scope>NUCLEOTIDE SEQUENCE</scope>
</reference>
<keyword evidence="3" id="KW-1185">Reference proteome</keyword>
<dbReference type="EMBL" id="BMAV01012355">
    <property type="protein sequence ID" value="GFY58959.1"/>
    <property type="molecule type" value="Genomic_DNA"/>
</dbReference>
<evidence type="ECO:0000313" key="3">
    <source>
        <dbReference type="Proteomes" id="UP000886998"/>
    </source>
</evidence>